<organism evidence="1">
    <name type="scientific">Eucalyptus grandis</name>
    <name type="common">Flooded gum</name>
    <dbReference type="NCBI Taxonomy" id="71139"/>
    <lineage>
        <taxon>Eukaryota</taxon>
        <taxon>Viridiplantae</taxon>
        <taxon>Streptophyta</taxon>
        <taxon>Embryophyta</taxon>
        <taxon>Tracheophyta</taxon>
        <taxon>Spermatophyta</taxon>
        <taxon>Magnoliopsida</taxon>
        <taxon>eudicotyledons</taxon>
        <taxon>Gunneridae</taxon>
        <taxon>Pentapetalae</taxon>
        <taxon>rosids</taxon>
        <taxon>malvids</taxon>
        <taxon>Myrtales</taxon>
        <taxon>Myrtaceae</taxon>
        <taxon>Myrtoideae</taxon>
        <taxon>Eucalypteae</taxon>
        <taxon>Eucalyptus</taxon>
    </lineage>
</organism>
<reference evidence="1" key="1">
    <citation type="submission" date="2013-07" db="EMBL/GenBank/DDBJ databases">
        <title>The genome of Eucalyptus grandis.</title>
        <authorList>
            <person name="Schmutz J."/>
            <person name="Hayes R."/>
            <person name="Myburg A."/>
            <person name="Tuskan G."/>
            <person name="Grattapaglia D."/>
            <person name="Rokhsar D.S."/>
        </authorList>
    </citation>
    <scope>NUCLEOTIDE SEQUENCE</scope>
    <source>
        <tissue evidence="1">Leaf extractions</tissue>
    </source>
</reference>
<evidence type="ECO:0000313" key="1">
    <source>
        <dbReference type="EMBL" id="KCW72467.1"/>
    </source>
</evidence>
<gene>
    <name evidence="1" type="ORF">EUGRSUZ_E00921</name>
</gene>
<accession>A0A059C295</accession>
<dbReference type="InParanoid" id="A0A059C295"/>
<proteinExistence type="predicted"/>
<sequence length="137" mass="14940">METHRLRAVIFEAAGRGSITTVEVNRRVEGRRHVALHSPRRVAPSLPYPINVTKEKSRGQGTDRRTGRPQAATAPYIPVNIPAIPLALIGLSSIITAPPAKALMLTGWCIEFRLPPIGKVSVLSVANDLITEEVVRH</sequence>
<dbReference type="AlphaFoldDB" id="A0A059C295"/>
<name>A0A059C295_EUCGR</name>
<dbReference type="Gramene" id="KCW72467">
    <property type="protein sequence ID" value="KCW72467"/>
    <property type="gene ID" value="EUGRSUZ_E00921"/>
</dbReference>
<dbReference type="EMBL" id="KK198757">
    <property type="protein sequence ID" value="KCW72467.1"/>
    <property type="molecule type" value="Genomic_DNA"/>
</dbReference>
<protein>
    <submittedName>
        <fullName evidence="1">Uncharacterized protein</fullName>
    </submittedName>
</protein>